<evidence type="ECO:0000313" key="6">
    <source>
        <dbReference type="EMBL" id="SHN14541.1"/>
    </source>
</evidence>
<dbReference type="InterPro" id="IPR000772">
    <property type="entry name" value="Ricin_B_lectin"/>
</dbReference>
<evidence type="ECO:0000256" key="2">
    <source>
        <dbReference type="ARBA" id="ARBA00023157"/>
    </source>
</evidence>
<dbReference type="SUPFAM" id="SSF50370">
    <property type="entry name" value="Ricin B-like lectins"/>
    <property type="match status" value="1"/>
</dbReference>
<reference evidence="6 7" key="1">
    <citation type="submission" date="2016-11" db="EMBL/GenBank/DDBJ databases">
        <authorList>
            <person name="Jaros S."/>
            <person name="Januszkiewicz K."/>
            <person name="Wedrychowicz H."/>
        </authorList>
    </citation>
    <scope>NUCLEOTIDE SEQUENCE [LARGE SCALE GENOMIC DNA]</scope>
    <source>
        <strain evidence="6 7">CGMCC 4.2025</strain>
    </source>
</reference>
<dbReference type="Pfam" id="PF13385">
    <property type="entry name" value="Laminin_G_3"/>
    <property type="match status" value="1"/>
</dbReference>
<dbReference type="EMBL" id="FRBI01000022">
    <property type="protein sequence ID" value="SHN14541.1"/>
    <property type="molecule type" value="Genomic_DNA"/>
</dbReference>
<dbReference type="STRING" id="310782.SAMN05216499_122108"/>
<dbReference type="PANTHER" id="PTHR46943:SF1">
    <property type="entry name" value="PENTRAXIN-RELATED PROTEIN PTX3"/>
    <property type="match status" value="1"/>
</dbReference>
<dbReference type="PANTHER" id="PTHR46943">
    <property type="entry name" value="PENTRAXIN-RELATED PROTEIN PTX3"/>
    <property type="match status" value="1"/>
</dbReference>
<dbReference type="InterPro" id="IPR006558">
    <property type="entry name" value="LamG-like"/>
</dbReference>
<feature type="domain" description="Ricin B lectin" evidence="4">
    <location>
        <begin position="442"/>
        <end position="565"/>
    </location>
</feature>
<dbReference type="RefSeq" id="WP_143172591.1">
    <property type="nucleotide sequence ID" value="NZ_FRBI01000022.1"/>
</dbReference>
<organism evidence="6 7">
    <name type="scientific">Actinacidiphila paucisporea</name>
    <dbReference type="NCBI Taxonomy" id="310782"/>
    <lineage>
        <taxon>Bacteria</taxon>
        <taxon>Bacillati</taxon>
        <taxon>Actinomycetota</taxon>
        <taxon>Actinomycetes</taxon>
        <taxon>Kitasatosporales</taxon>
        <taxon>Streptomycetaceae</taxon>
        <taxon>Actinacidiphila</taxon>
    </lineage>
</organism>
<dbReference type="AlphaFoldDB" id="A0A1M7PDH9"/>
<evidence type="ECO:0000259" key="4">
    <source>
        <dbReference type="SMART" id="SM00458"/>
    </source>
</evidence>
<feature type="region of interest" description="Disordered" evidence="3">
    <location>
        <begin position="1"/>
        <end position="37"/>
    </location>
</feature>
<dbReference type="Proteomes" id="UP000184111">
    <property type="component" value="Unassembled WGS sequence"/>
</dbReference>
<feature type="domain" description="LamG-like jellyroll fold" evidence="5">
    <location>
        <begin position="703"/>
        <end position="848"/>
    </location>
</feature>
<dbReference type="GO" id="GO:0030246">
    <property type="term" value="F:carbohydrate binding"/>
    <property type="evidence" value="ECO:0007669"/>
    <property type="project" value="UniProtKB-KW"/>
</dbReference>
<sequence length="864" mass="89118">MSGANVRSDSQVWDNQTDNGSGGPVVTNPPDTASVASGTTVHVPVNIKVKDGHQYGWGIRAYDGHLYGAWTSNCHFNVDLTPPTPAAFTNSAAFPPLGSGNAPTGHAGDTGITVHVTSTDPTPTDCTLNACIRSGISSFEYSLDSPVPPTGAHAVTATVGSAGTASANVPISLSAQQWGAHTLYVQAVDGAGNSSPTTYSFYAPWNPNAPVQPGDLNYDGIPDLVSPAKDGNLYLTPGNSDVSASPELASTQAESPDGTSWNNFLLAHRGSTTQSGVDDLFAYNPQTDAMYIYRNDATTSTDGVAGKFTNTGDGVIQLTQKPTCGDSQSHCSDYDPTWKSVKQILAPGSMRDQSPDLITIEKDGRLWFYPGTSTGSDHLEQPVLLSTGDWSDTELIAPGTVGSQPTLWARDSTGAIHTYPLTFGTNGFPVTLLAAPTPHALTSLVQTGSTPLCADVRGASTAPGTAVQTNGCNGSESEQWSLGTDSTVHAMGGCLTEGDSTLAASVTLSTCNGGTDQKWHPGDTGSLVNTASGLCLADPGGSTTAGAQLIIWTCNGGPDQNWTGAATGTLPAASHLLPLGLDREGLPQLASPGDVNSPTGNPDGNPDLYTVSPAGQYSEYPGKAAVNGNAQFNAPTALGTLNRPADRWELAATDDEFNAAGTLTLHSPAAFTTDATRGTVLGLNGTTGYATTSGPMVSTGKTASFTVSAWVKLNSLTANSTFVSQSDTAGQANAFQLYYSASAHAWAFNRADNNTASTFSAAYGPGTGANAAQTTTWTHLTGVYDGTTATLTLYINGHLAATTDYAGTDWNATGPLQIGRRLYQGTYGEYANANISDIELRSLALSPEEVAALGTQPPIPTRLS</sequence>
<keyword evidence="2" id="KW-1015">Disulfide bond</keyword>
<dbReference type="Gene3D" id="2.60.120.200">
    <property type="match status" value="1"/>
</dbReference>
<gene>
    <name evidence="6" type="ORF">SAMN05216499_122108</name>
</gene>
<dbReference type="InterPro" id="IPR013320">
    <property type="entry name" value="ConA-like_dom_sf"/>
</dbReference>
<accession>A0A1M7PDH9</accession>
<feature type="compositionally biased region" description="Polar residues" evidence="3">
    <location>
        <begin position="1"/>
        <end position="19"/>
    </location>
</feature>
<proteinExistence type="predicted"/>
<dbReference type="SUPFAM" id="SSF69318">
    <property type="entry name" value="Integrin alpha N-terminal domain"/>
    <property type="match status" value="1"/>
</dbReference>
<feature type="region of interest" description="Disordered" evidence="3">
    <location>
        <begin position="583"/>
        <end position="604"/>
    </location>
</feature>
<evidence type="ECO:0000259" key="5">
    <source>
        <dbReference type="SMART" id="SM00560"/>
    </source>
</evidence>
<keyword evidence="1" id="KW-0732">Signal</keyword>
<evidence type="ECO:0000256" key="1">
    <source>
        <dbReference type="ARBA" id="ARBA00022729"/>
    </source>
</evidence>
<protein>
    <submittedName>
        <fullName evidence="6">Ricin-type beta-trefoil lectin domain-containing protein</fullName>
    </submittedName>
</protein>
<dbReference type="InterPro" id="IPR042837">
    <property type="entry name" value="PTX3"/>
</dbReference>
<dbReference type="InterPro" id="IPR035992">
    <property type="entry name" value="Ricin_B-like_lectins"/>
</dbReference>
<name>A0A1M7PDH9_9ACTN</name>
<dbReference type="SMART" id="SM00560">
    <property type="entry name" value="LamGL"/>
    <property type="match status" value="1"/>
</dbReference>
<evidence type="ECO:0000313" key="7">
    <source>
        <dbReference type="Proteomes" id="UP000184111"/>
    </source>
</evidence>
<keyword evidence="7" id="KW-1185">Reference proteome</keyword>
<dbReference type="SUPFAM" id="SSF49899">
    <property type="entry name" value="Concanavalin A-like lectins/glucanases"/>
    <property type="match status" value="1"/>
</dbReference>
<dbReference type="OrthoDB" id="4332189at2"/>
<dbReference type="GO" id="GO:0006955">
    <property type="term" value="P:immune response"/>
    <property type="evidence" value="ECO:0007669"/>
    <property type="project" value="InterPro"/>
</dbReference>
<dbReference type="Pfam" id="PF00652">
    <property type="entry name" value="Ricin_B_lectin"/>
    <property type="match status" value="1"/>
</dbReference>
<feature type="region of interest" description="Disordered" evidence="3">
    <location>
        <begin position="236"/>
        <end position="262"/>
    </location>
</feature>
<evidence type="ECO:0000256" key="3">
    <source>
        <dbReference type="SAM" id="MobiDB-lite"/>
    </source>
</evidence>
<dbReference type="PROSITE" id="PS50231">
    <property type="entry name" value="RICIN_B_LECTIN"/>
    <property type="match status" value="1"/>
</dbReference>
<dbReference type="Gene3D" id="2.80.10.50">
    <property type="match status" value="2"/>
</dbReference>
<feature type="compositionally biased region" description="Polar residues" evidence="3">
    <location>
        <begin position="237"/>
        <end position="262"/>
    </location>
</feature>
<keyword evidence="6" id="KW-0430">Lectin</keyword>
<dbReference type="InterPro" id="IPR028994">
    <property type="entry name" value="Integrin_alpha_N"/>
</dbReference>
<dbReference type="SMART" id="SM00458">
    <property type="entry name" value="RICIN"/>
    <property type="match status" value="1"/>
</dbReference>